<proteinExistence type="predicted"/>
<organism evidence="2 3">
    <name type="scientific">Parendozoicomonas callyspongiae</name>
    <dbReference type="NCBI Taxonomy" id="2942213"/>
    <lineage>
        <taxon>Bacteria</taxon>
        <taxon>Pseudomonadati</taxon>
        <taxon>Pseudomonadota</taxon>
        <taxon>Gammaproteobacteria</taxon>
        <taxon>Oceanospirillales</taxon>
        <taxon>Endozoicomonadaceae</taxon>
        <taxon>Parendozoicomonas</taxon>
    </lineage>
</organism>
<evidence type="ECO:0000313" key="3">
    <source>
        <dbReference type="Proteomes" id="UP001203338"/>
    </source>
</evidence>
<accession>A0ABT0PHD3</accession>
<feature type="chain" id="PRO_5045169657" evidence="1">
    <location>
        <begin position="19"/>
        <end position="109"/>
    </location>
</feature>
<evidence type="ECO:0000313" key="2">
    <source>
        <dbReference type="EMBL" id="MCL6270743.1"/>
    </source>
</evidence>
<reference evidence="2 3" key="1">
    <citation type="submission" date="2022-05" db="EMBL/GenBank/DDBJ databases">
        <authorList>
            <person name="Park J.-S."/>
        </authorList>
    </citation>
    <scope>NUCLEOTIDE SEQUENCE [LARGE SCALE GENOMIC DNA]</scope>
    <source>
        <strain evidence="2 3">2012CJ34-2</strain>
    </source>
</reference>
<gene>
    <name evidence="2" type="ORF">M3P05_12495</name>
</gene>
<sequence>MKILILVFLGLFASITRAEYITDQAKISNIFINKDDVVLVVLGGEGFKNSQARFKCADKAKTWGRLANSKGNMLSAIYFASALEKEILFHVDGCIGNRFRINEIYIPVN</sequence>
<comment type="caution">
    <text evidence="2">The sequence shown here is derived from an EMBL/GenBank/DDBJ whole genome shotgun (WGS) entry which is preliminary data.</text>
</comment>
<protein>
    <submittedName>
        <fullName evidence="2">Uncharacterized protein</fullName>
    </submittedName>
</protein>
<name>A0ABT0PHD3_9GAMM</name>
<keyword evidence="3" id="KW-1185">Reference proteome</keyword>
<dbReference type="EMBL" id="JAMFLX010000016">
    <property type="protein sequence ID" value="MCL6270743.1"/>
    <property type="molecule type" value="Genomic_DNA"/>
</dbReference>
<dbReference type="RefSeq" id="WP_249700026.1">
    <property type="nucleotide sequence ID" value="NZ_JAMFLX010000016.1"/>
</dbReference>
<evidence type="ECO:0000256" key="1">
    <source>
        <dbReference type="SAM" id="SignalP"/>
    </source>
</evidence>
<keyword evidence="1" id="KW-0732">Signal</keyword>
<dbReference type="Proteomes" id="UP001203338">
    <property type="component" value="Unassembled WGS sequence"/>
</dbReference>
<feature type="signal peptide" evidence="1">
    <location>
        <begin position="1"/>
        <end position="18"/>
    </location>
</feature>